<protein>
    <submittedName>
        <fullName evidence="3">Bacteriophage protein</fullName>
    </submittedName>
</protein>
<evidence type="ECO:0000256" key="2">
    <source>
        <dbReference type="SAM" id="MobiDB-lite"/>
    </source>
</evidence>
<comment type="caution">
    <text evidence="3">The sequence shown here is derived from an EMBL/GenBank/DDBJ whole genome shotgun (WGS) entry which is preliminary data.</text>
</comment>
<gene>
    <name evidence="3" type="ORF">SAMEA2152244_02829</name>
</gene>
<evidence type="ECO:0000313" key="3">
    <source>
        <dbReference type="EMBL" id="SIM97066.1"/>
    </source>
</evidence>
<dbReference type="AlphaFoldDB" id="A0AB74FDQ0"/>
<organism evidence="3 4">
    <name type="scientific">Mycobacteroides abscessus subsp. abscessus</name>
    <dbReference type="NCBI Taxonomy" id="1185650"/>
    <lineage>
        <taxon>Bacteria</taxon>
        <taxon>Bacillati</taxon>
        <taxon>Actinomycetota</taxon>
        <taxon>Actinomycetes</taxon>
        <taxon>Mycobacteriales</taxon>
        <taxon>Mycobacteriaceae</taxon>
        <taxon>Mycobacteroides</taxon>
        <taxon>Mycobacteroides abscessus</taxon>
    </lineage>
</organism>
<proteinExistence type="predicted"/>
<sequence length="98" mass="10803">MSELVDRAKASLEGVTGGPWETRPGATGDPTTTSASVHSGHRSILVSSDGYHYGYADKADARFIAAARQLVPELIAEVERLEERIAEQDQELRYWSNR</sequence>
<keyword evidence="1" id="KW-0175">Coiled coil</keyword>
<dbReference type="Proteomes" id="UP000184831">
    <property type="component" value="Unassembled WGS sequence"/>
</dbReference>
<feature type="coiled-coil region" evidence="1">
    <location>
        <begin position="64"/>
        <end position="98"/>
    </location>
</feature>
<feature type="compositionally biased region" description="Basic and acidic residues" evidence="2">
    <location>
        <begin position="1"/>
        <end position="10"/>
    </location>
</feature>
<feature type="region of interest" description="Disordered" evidence="2">
    <location>
        <begin position="1"/>
        <end position="40"/>
    </location>
</feature>
<evidence type="ECO:0000313" key="4">
    <source>
        <dbReference type="Proteomes" id="UP000184831"/>
    </source>
</evidence>
<name>A0AB74FDQ0_9MYCO</name>
<reference evidence="3 4" key="1">
    <citation type="submission" date="2016-11" db="EMBL/GenBank/DDBJ databases">
        <authorList>
            <consortium name="Pathogen Informatics"/>
        </authorList>
    </citation>
    <scope>NUCLEOTIDE SEQUENCE [LARGE SCALE GENOMIC DNA]</scope>
    <source>
        <strain evidence="3 4">696</strain>
    </source>
</reference>
<accession>A0AB74FDQ0</accession>
<dbReference type="EMBL" id="FSQE01000004">
    <property type="protein sequence ID" value="SIM97066.1"/>
    <property type="molecule type" value="Genomic_DNA"/>
</dbReference>
<evidence type="ECO:0000256" key="1">
    <source>
        <dbReference type="SAM" id="Coils"/>
    </source>
</evidence>